<keyword evidence="2" id="KW-0732">Signal</keyword>
<feature type="chain" id="PRO_5021388447" description="DUF2207 domain-containing protein" evidence="2">
    <location>
        <begin position="27"/>
        <end position="363"/>
    </location>
</feature>
<dbReference type="Gene3D" id="2.60.40.3680">
    <property type="match status" value="1"/>
</dbReference>
<evidence type="ECO:0008006" key="5">
    <source>
        <dbReference type="Google" id="ProtNLM"/>
    </source>
</evidence>
<feature type="transmembrane region" description="Helical" evidence="1">
    <location>
        <begin position="293"/>
        <end position="312"/>
    </location>
</feature>
<feature type="transmembrane region" description="Helical" evidence="1">
    <location>
        <begin position="324"/>
        <end position="344"/>
    </location>
</feature>
<keyword evidence="1" id="KW-1133">Transmembrane helix</keyword>
<comment type="caution">
    <text evidence="3">The sequence shown here is derived from an EMBL/GenBank/DDBJ whole genome shotgun (WGS) entry which is preliminary data.</text>
</comment>
<keyword evidence="4" id="KW-1185">Reference proteome</keyword>
<dbReference type="AlphaFoldDB" id="A0A4Y8LQS1"/>
<accession>A0A4Y8LQS1</accession>
<feature type="transmembrane region" description="Helical" evidence="1">
    <location>
        <begin position="269"/>
        <end position="286"/>
    </location>
</feature>
<dbReference type="Proteomes" id="UP000297900">
    <property type="component" value="Unassembled WGS sequence"/>
</dbReference>
<protein>
    <recommendedName>
        <fullName evidence="5">DUF2207 domain-containing protein</fullName>
    </recommendedName>
</protein>
<evidence type="ECO:0000256" key="2">
    <source>
        <dbReference type="SAM" id="SignalP"/>
    </source>
</evidence>
<keyword evidence="1" id="KW-0472">Membrane</keyword>
<proteinExistence type="predicted"/>
<evidence type="ECO:0000313" key="4">
    <source>
        <dbReference type="Proteomes" id="UP000297900"/>
    </source>
</evidence>
<reference evidence="3 4" key="1">
    <citation type="submission" date="2019-03" db="EMBL/GenBank/DDBJ databases">
        <title>Cohnella endophytica sp. nov., a novel endophytic bacterium isolated from bark of Sonneratia apetala.</title>
        <authorList>
            <person name="Tuo L."/>
        </authorList>
    </citation>
    <scope>NUCLEOTIDE SEQUENCE [LARGE SCALE GENOMIC DNA]</scope>
    <source>
        <strain evidence="3 4">CCTCC AB 208254</strain>
    </source>
</reference>
<dbReference type="EMBL" id="SOMN01000038">
    <property type="protein sequence ID" value="TFE23068.1"/>
    <property type="molecule type" value="Genomic_DNA"/>
</dbReference>
<keyword evidence="1" id="KW-0812">Transmembrane</keyword>
<feature type="signal peptide" evidence="2">
    <location>
        <begin position="1"/>
        <end position="26"/>
    </location>
</feature>
<evidence type="ECO:0000256" key="1">
    <source>
        <dbReference type="SAM" id="Phobius"/>
    </source>
</evidence>
<evidence type="ECO:0000313" key="3">
    <source>
        <dbReference type="EMBL" id="TFE23068.1"/>
    </source>
</evidence>
<sequence>MNGFRLVALFIVLGIVSILFSSLANANGGPVSWPPPGDGPLRFDPVSGISLIREQVSFHFDEELAHPTVNIEYVLKNTLERKTEIQMMFITPAFQDESLQVHEGERKVEASFVADVQINGWDPEVKKDFVEPVSGKPMTYSDRYSGSNRQSVNGHSFELSFEPTETQKVSMQYTAYGGAHRIGTVNEVITQLYYLTPAAYWNGDTKAELSIHLPARHYRVHSNIPLTQQDARTYQARLDRLPDVEWYFSLTDTTGLVFGTNDSLVHNRFIAIIIFALILISYIQAIRYRRGRYMIFGAAASLLVLFQFVRSIDGQYTSDNFLKLLLALLLAGIFGVGLIVVHILKLAKRRTGTESSLIKIGFE</sequence>
<dbReference type="RefSeq" id="WP_167747202.1">
    <property type="nucleotide sequence ID" value="NZ_SOMN01000038.1"/>
</dbReference>
<name>A0A4Y8LQS1_9BACL</name>
<organism evidence="3 4">
    <name type="scientific">Cohnella luojiensis</name>
    <dbReference type="NCBI Taxonomy" id="652876"/>
    <lineage>
        <taxon>Bacteria</taxon>
        <taxon>Bacillati</taxon>
        <taxon>Bacillota</taxon>
        <taxon>Bacilli</taxon>
        <taxon>Bacillales</taxon>
        <taxon>Paenibacillaceae</taxon>
        <taxon>Cohnella</taxon>
    </lineage>
</organism>
<gene>
    <name evidence="3" type="ORF">E2980_20165</name>
</gene>